<organism evidence="4 5">
    <name type="scientific">Limnobacter parvus</name>
    <dbReference type="NCBI Taxonomy" id="2939690"/>
    <lineage>
        <taxon>Bacteria</taxon>
        <taxon>Pseudomonadati</taxon>
        <taxon>Pseudomonadota</taxon>
        <taxon>Betaproteobacteria</taxon>
        <taxon>Burkholderiales</taxon>
        <taxon>Burkholderiaceae</taxon>
        <taxon>Limnobacter</taxon>
    </lineage>
</organism>
<dbReference type="InterPro" id="IPR014284">
    <property type="entry name" value="RNA_pol_sigma-70_dom"/>
</dbReference>
<dbReference type="PANTHER" id="PTHR30273">
    <property type="entry name" value="PERIPLASMIC SIGNAL SENSOR AND SIGMA FACTOR ACTIVATOR FECR-RELATED"/>
    <property type="match status" value="1"/>
</dbReference>
<dbReference type="Pfam" id="PF04542">
    <property type="entry name" value="Sigma70_r2"/>
    <property type="match status" value="1"/>
</dbReference>
<dbReference type="Proteomes" id="UP001165267">
    <property type="component" value="Unassembled WGS sequence"/>
</dbReference>
<gene>
    <name evidence="4" type="ORF">NSP04_14445</name>
</gene>
<dbReference type="InterPro" id="IPR007627">
    <property type="entry name" value="RNA_pol_sigma70_r2"/>
</dbReference>
<dbReference type="EMBL" id="JANKHG010000027">
    <property type="protein sequence ID" value="MCR2747847.1"/>
    <property type="molecule type" value="Genomic_DNA"/>
</dbReference>
<dbReference type="PANTHER" id="PTHR30273:SF2">
    <property type="entry name" value="PROTEIN FECR"/>
    <property type="match status" value="1"/>
</dbReference>
<dbReference type="Gene3D" id="1.10.1740.10">
    <property type="match status" value="1"/>
</dbReference>
<dbReference type="InterPro" id="IPR036388">
    <property type="entry name" value="WH-like_DNA-bd_sf"/>
</dbReference>
<dbReference type="InterPro" id="IPR013325">
    <property type="entry name" value="RNA_pol_sigma_r2"/>
</dbReference>
<feature type="domain" description="FecR protein" evidence="2">
    <location>
        <begin position="232"/>
        <end position="325"/>
    </location>
</feature>
<evidence type="ECO:0000259" key="2">
    <source>
        <dbReference type="Pfam" id="PF04773"/>
    </source>
</evidence>
<dbReference type="Gene3D" id="2.60.120.1440">
    <property type="match status" value="1"/>
</dbReference>
<dbReference type="RefSeq" id="WP_257513059.1">
    <property type="nucleotide sequence ID" value="NZ_JANKHG010000027.1"/>
</dbReference>
<accession>A0ABT1XKM7</accession>
<feature type="domain" description="RNA polymerase sigma-70 region 2" evidence="1">
    <location>
        <begin position="22"/>
        <end position="85"/>
    </location>
</feature>
<keyword evidence="5" id="KW-1185">Reference proteome</keyword>
<reference evidence="4" key="1">
    <citation type="submission" date="2022-07" db="EMBL/GenBank/DDBJ databases">
        <authorList>
            <person name="Xamxidin M."/>
        </authorList>
    </citation>
    <scope>NUCLEOTIDE SEQUENCE</scope>
    <source>
        <strain evidence="4">YS8-69</strain>
    </source>
</reference>
<evidence type="ECO:0000259" key="3">
    <source>
        <dbReference type="Pfam" id="PF08281"/>
    </source>
</evidence>
<dbReference type="Pfam" id="PF08281">
    <property type="entry name" value="Sigma70_r4_2"/>
    <property type="match status" value="1"/>
</dbReference>
<dbReference type="InterPro" id="IPR013249">
    <property type="entry name" value="RNA_pol_sigma70_r4_t2"/>
</dbReference>
<name>A0ABT1XKM7_9BURK</name>
<comment type="caution">
    <text evidence="4">The sequence shown here is derived from an EMBL/GenBank/DDBJ whole genome shotgun (WGS) entry which is preliminary data.</text>
</comment>
<dbReference type="SUPFAM" id="SSF88946">
    <property type="entry name" value="Sigma2 domain of RNA polymerase sigma factors"/>
    <property type="match status" value="1"/>
</dbReference>
<feature type="domain" description="RNA polymerase sigma factor 70 region 4 type 2" evidence="3">
    <location>
        <begin position="118"/>
        <end position="170"/>
    </location>
</feature>
<dbReference type="SUPFAM" id="SSF88659">
    <property type="entry name" value="Sigma3 and sigma4 domains of RNA polymerase sigma factors"/>
    <property type="match status" value="1"/>
</dbReference>
<dbReference type="NCBIfam" id="TIGR02937">
    <property type="entry name" value="sigma70-ECF"/>
    <property type="match status" value="1"/>
</dbReference>
<protein>
    <submittedName>
        <fullName evidence="4">Sigma-70 family RNA polymerase sigma factor</fullName>
    </submittedName>
</protein>
<evidence type="ECO:0000259" key="1">
    <source>
        <dbReference type="Pfam" id="PF04542"/>
    </source>
</evidence>
<evidence type="ECO:0000313" key="5">
    <source>
        <dbReference type="Proteomes" id="UP001165267"/>
    </source>
</evidence>
<proteinExistence type="predicted"/>
<evidence type="ECO:0000313" key="4">
    <source>
        <dbReference type="EMBL" id="MCR2747847.1"/>
    </source>
</evidence>
<dbReference type="Gene3D" id="1.10.10.10">
    <property type="entry name" value="Winged helix-like DNA-binding domain superfamily/Winged helix DNA-binding domain"/>
    <property type="match status" value="1"/>
</dbReference>
<sequence length="447" mass="49753">MHREASGTLQRHVLDIEFAHCYGQHADWLAAWFQRRLACNGAASELAQEVFLRLYEQRQQLPAIREPRAWLTAVAHGLLVNHYRRVDLEKAYLAALSSFPSDNTPGPEQKAVLFETLLELDQCLRDLPRKVRYAFLQAQLEGKKQQEIAGDLGVSLSMVKKYIAQAQKRCSGVEQAALNFSNLDARQRLMSSRALATMPRFSRRAVLKSLAVLFGSGGLFYGYHRSDYSADWTSAKGEIQTQILPDGSELTLDSDTAVDLTFTATQKLIVLRRGRVMINTASTSRTNDLKPMVRTREGFVQAMGTVFSVEQGAQSTLVEVFEDSVQWLPLASGDTHLLKAGEQAEFGRYGLISHQTVSGEKSAWVRGLYVASSVTLKEWAAEMNRYRTATLYCDKAVESWLVSGTFPLNQPEVALMALQDALPVQLIQHNTLAASGPVLLVARDQAE</sequence>
<dbReference type="Pfam" id="PF04773">
    <property type="entry name" value="FecR"/>
    <property type="match status" value="1"/>
</dbReference>
<dbReference type="InterPro" id="IPR013324">
    <property type="entry name" value="RNA_pol_sigma_r3/r4-like"/>
</dbReference>
<dbReference type="InterPro" id="IPR006860">
    <property type="entry name" value="FecR"/>
</dbReference>
<dbReference type="InterPro" id="IPR012373">
    <property type="entry name" value="Ferrdict_sens_TM"/>
</dbReference>